<protein>
    <recommendedName>
        <fullName evidence="6">YbjN domain-containing protein</fullName>
    </recommendedName>
</protein>
<feature type="region of interest" description="Disordered" evidence="1">
    <location>
        <begin position="324"/>
        <end position="382"/>
    </location>
</feature>
<keyword evidence="5" id="KW-1185">Reference proteome</keyword>
<feature type="domain" description="TY-Chap central" evidence="2">
    <location>
        <begin position="194"/>
        <end position="324"/>
    </location>
</feature>
<accession>A0ABT6ME33</accession>
<evidence type="ECO:0000256" key="1">
    <source>
        <dbReference type="SAM" id="MobiDB-lite"/>
    </source>
</evidence>
<organism evidence="4 5">
    <name type="scientific">Prescottella agglutinans</name>
    <dbReference type="NCBI Taxonomy" id="1644129"/>
    <lineage>
        <taxon>Bacteria</taxon>
        <taxon>Bacillati</taxon>
        <taxon>Actinomycetota</taxon>
        <taxon>Actinomycetes</taxon>
        <taxon>Mycobacteriales</taxon>
        <taxon>Nocardiaceae</taxon>
        <taxon>Prescottella</taxon>
    </lineage>
</organism>
<reference evidence="4 5" key="1">
    <citation type="submission" date="2023-04" db="EMBL/GenBank/DDBJ databases">
        <title>Forest soil microbial communities from Buena Vista Peninsula, Colon Province, Panama.</title>
        <authorList>
            <person name="Bouskill N."/>
        </authorList>
    </citation>
    <scope>NUCLEOTIDE SEQUENCE [LARGE SCALE GENOMIC DNA]</scope>
    <source>
        <strain evidence="4 5">CFH S0262</strain>
    </source>
</reference>
<dbReference type="Pfam" id="PF22552">
    <property type="entry name" value="TY-Chap3"/>
    <property type="match status" value="1"/>
</dbReference>
<sequence length="382" mass="42015">MSEFSSRSARGDFDQAVDDAWGAYRARLADRIAAIAADDQLVVETTCETDEADGRVPFVQCQVVAGPDGPVVRCEIPTELHLPPRRRLSDADRARLLEQGWTPPPPVDEPPLFAEFGEEDEPALVVEKAPRWADQLAAMTISVFRDTWDVPHPSFLALHHLGADGDIDPAQPGEGAPRPIALDRHVAIRPRDTDHLREVIALTLADIYGQMPERDSDGDIVLRFGSALALVIANESTPEVQLWAPLVRDISGRTRASELITDLNRRWPYLRFGLYEDRLRVMIDMLADPFVPQHLADMVEHLGDFLSGVDAEFAAHFGGQLHFPPAPPATIGDAPATPPAPAETTPEKLESDRDTAPDNRSAQPAPVEEPIQPSLFDDLDDQ</sequence>
<dbReference type="Pfam" id="PF22551">
    <property type="entry name" value="TY-Chap1"/>
    <property type="match status" value="1"/>
</dbReference>
<dbReference type="RefSeq" id="WP_280760956.1">
    <property type="nucleotide sequence ID" value="NZ_JARXVC010000006.1"/>
</dbReference>
<proteinExistence type="predicted"/>
<evidence type="ECO:0000259" key="2">
    <source>
        <dbReference type="Pfam" id="PF22551"/>
    </source>
</evidence>
<gene>
    <name evidence="4" type="ORF">M2280_002855</name>
</gene>
<evidence type="ECO:0000259" key="3">
    <source>
        <dbReference type="Pfam" id="PF22552"/>
    </source>
</evidence>
<dbReference type="EMBL" id="JARXVC010000006">
    <property type="protein sequence ID" value="MDH6281634.1"/>
    <property type="molecule type" value="Genomic_DNA"/>
</dbReference>
<dbReference type="InterPro" id="IPR054343">
    <property type="entry name" value="TY-Chap_M"/>
</dbReference>
<dbReference type="InterPro" id="IPR054344">
    <property type="entry name" value="TY-Chap_N"/>
</dbReference>
<evidence type="ECO:0000313" key="5">
    <source>
        <dbReference type="Proteomes" id="UP001160334"/>
    </source>
</evidence>
<dbReference type="Proteomes" id="UP001160334">
    <property type="component" value="Unassembled WGS sequence"/>
</dbReference>
<evidence type="ECO:0008006" key="6">
    <source>
        <dbReference type="Google" id="ProtNLM"/>
    </source>
</evidence>
<name>A0ABT6ME33_9NOCA</name>
<evidence type="ECO:0000313" key="4">
    <source>
        <dbReference type="EMBL" id="MDH6281634.1"/>
    </source>
</evidence>
<feature type="compositionally biased region" description="Basic and acidic residues" evidence="1">
    <location>
        <begin position="345"/>
        <end position="357"/>
    </location>
</feature>
<comment type="caution">
    <text evidence="4">The sequence shown here is derived from an EMBL/GenBank/DDBJ whole genome shotgun (WGS) entry which is preliminary data.</text>
</comment>
<feature type="domain" description="TY-Chap N-terminal" evidence="3">
    <location>
        <begin position="19"/>
        <end position="156"/>
    </location>
</feature>